<protein>
    <recommendedName>
        <fullName evidence="4">DUF3012 domain-containing protein</fullName>
    </recommendedName>
</protein>
<evidence type="ECO:0008006" key="4">
    <source>
        <dbReference type="Google" id="ProtNLM"/>
    </source>
</evidence>
<keyword evidence="1" id="KW-0732">Signal</keyword>
<accession>Q0F230</accession>
<comment type="caution">
    <text evidence="2">The sequence shown here is derived from an EMBL/GenBank/DDBJ whole genome shotgun (WGS) entry which is preliminary data.</text>
</comment>
<dbReference type="STRING" id="314344.AL013_05205"/>
<evidence type="ECO:0000313" key="3">
    <source>
        <dbReference type="Proteomes" id="UP000005297"/>
    </source>
</evidence>
<dbReference type="InParanoid" id="Q0F230"/>
<proteinExistence type="predicted"/>
<dbReference type="RefSeq" id="WP_009850739.1">
    <property type="nucleotide sequence ID" value="NZ_DS022295.1"/>
</dbReference>
<evidence type="ECO:0000313" key="2">
    <source>
        <dbReference type="EMBL" id="EAU55720.1"/>
    </source>
</evidence>
<feature type="signal peptide" evidence="1">
    <location>
        <begin position="1"/>
        <end position="21"/>
    </location>
</feature>
<keyword evidence="3" id="KW-1185">Reference proteome</keyword>
<dbReference type="AlphaFoldDB" id="Q0F230"/>
<sequence>MKIILTAIASMLLLFTLSACSPEPGTEAWCNKIKEKPKADWSSNDAATYAKYCVMGQYKK</sequence>
<dbReference type="HOGENOM" id="CLU_204001_0_0_0"/>
<reference evidence="2 3" key="1">
    <citation type="submission" date="2006-09" db="EMBL/GenBank/DDBJ databases">
        <authorList>
            <person name="Emerson D."/>
            <person name="Ferriera S."/>
            <person name="Johnson J."/>
            <person name="Kravitz S."/>
            <person name="Halpern A."/>
            <person name="Remington K."/>
            <person name="Beeson K."/>
            <person name="Tran B."/>
            <person name="Rogers Y.-H."/>
            <person name="Friedman R."/>
            <person name="Venter J.C."/>
        </authorList>
    </citation>
    <scope>NUCLEOTIDE SEQUENCE [LARGE SCALE GENOMIC DNA]</scope>
    <source>
        <strain evidence="2 3">PV-1</strain>
    </source>
</reference>
<dbReference type="InterPro" id="IPR021379">
    <property type="entry name" value="DUF3012"/>
</dbReference>
<dbReference type="OrthoDB" id="5609437at2"/>
<evidence type="ECO:0000256" key="1">
    <source>
        <dbReference type="SAM" id="SignalP"/>
    </source>
</evidence>
<gene>
    <name evidence="2" type="ORF">SPV1_02192</name>
</gene>
<dbReference type="PROSITE" id="PS51257">
    <property type="entry name" value="PROKAR_LIPOPROTEIN"/>
    <property type="match status" value="1"/>
</dbReference>
<dbReference type="EMBL" id="AATS01000002">
    <property type="protein sequence ID" value="EAU55720.1"/>
    <property type="molecule type" value="Genomic_DNA"/>
</dbReference>
<organism evidence="2 3">
    <name type="scientific">Mariprofundus ferrooxydans PV-1</name>
    <dbReference type="NCBI Taxonomy" id="314345"/>
    <lineage>
        <taxon>Bacteria</taxon>
        <taxon>Pseudomonadati</taxon>
        <taxon>Pseudomonadota</taxon>
        <taxon>Candidatius Mariprofundia</taxon>
        <taxon>Mariprofundales</taxon>
        <taxon>Mariprofundaceae</taxon>
        <taxon>Mariprofundus</taxon>
    </lineage>
</organism>
<feature type="chain" id="PRO_5004171336" description="DUF3012 domain-containing protein" evidence="1">
    <location>
        <begin position="22"/>
        <end position="60"/>
    </location>
</feature>
<dbReference type="Pfam" id="PF11216">
    <property type="entry name" value="DUF3012"/>
    <property type="match status" value="1"/>
</dbReference>
<name>Q0F230_9PROT</name>
<dbReference type="Proteomes" id="UP000005297">
    <property type="component" value="Unassembled WGS sequence"/>
</dbReference>